<organism evidence="1">
    <name type="scientific">Oryza sativa subsp. japonica</name>
    <name type="common">Rice</name>
    <dbReference type="NCBI Taxonomy" id="39947"/>
    <lineage>
        <taxon>Eukaryota</taxon>
        <taxon>Viridiplantae</taxon>
        <taxon>Streptophyta</taxon>
        <taxon>Embryophyta</taxon>
        <taxon>Tracheophyta</taxon>
        <taxon>Spermatophyta</taxon>
        <taxon>Magnoliopsida</taxon>
        <taxon>Liliopsida</taxon>
        <taxon>Poales</taxon>
        <taxon>Poaceae</taxon>
        <taxon>BOP clade</taxon>
        <taxon>Oryzoideae</taxon>
        <taxon>Oryzeae</taxon>
        <taxon>Oryzinae</taxon>
        <taxon>Oryza</taxon>
        <taxon>Oryza sativa</taxon>
    </lineage>
</organism>
<gene>
    <name evidence="1" type="primary">B1144G04.8</name>
</gene>
<accession>Q5QM81</accession>
<reference evidence="1" key="1">
    <citation type="journal article" date="2002" name="Nature">
        <title>The genome sequence and structure of rice chromosome 1.</title>
        <authorList>
            <person name="Sasaki T."/>
            <person name="Matsumoto T."/>
            <person name="Yamamoto K."/>
            <person name="Sakata K."/>
            <person name="Baba T."/>
            <person name="Katayose Y."/>
            <person name="Wu J."/>
            <person name="Niimura Y."/>
            <person name="Cheng Z."/>
            <person name="Nagamura Y."/>
            <person name="Antonio B.A."/>
            <person name="Kanamori H."/>
            <person name="Hosokawa S."/>
            <person name="Masukawa M."/>
            <person name="Arikawa K."/>
            <person name="Chiden Y."/>
            <person name="Hayashi M."/>
            <person name="Okamoto M."/>
            <person name="Ando T."/>
            <person name="Aoki H."/>
            <person name="Arita K."/>
            <person name="Hamada M."/>
            <person name="Harada C."/>
            <person name="Hijishita S."/>
            <person name="Honda M."/>
            <person name="Ichikawa Y."/>
            <person name="Idonuma A."/>
            <person name="Iijima M."/>
            <person name="Ikeda M."/>
            <person name="Ikeno M."/>
            <person name="Itoh S."/>
            <person name="Itoh T."/>
            <person name="Itoh Y."/>
            <person name="Itoh Y."/>
            <person name="Iwabuchi A."/>
            <person name="Kamiya K."/>
            <person name="Karasawa W."/>
            <person name="Katagiri S."/>
            <person name="Kikuta A."/>
            <person name="Kobayashi N."/>
            <person name="Kono I."/>
            <person name="Machita K."/>
            <person name="Maehara T."/>
            <person name="Mizuno H."/>
            <person name="Mizubayashi T."/>
            <person name="Mukai Y."/>
            <person name="Nagasaki H."/>
            <person name="Nakashima M."/>
            <person name="Nakama Y."/>
            <person name="Nakamichi Y."/>
            <person name="Nakamura M."/>
            <person name="Namiki N."/>
            <person name="Negishi M."/>
            <person name="Ohta I."/>
            <person name="Ono N."/>
            <person name="Saji S."/>
            <person name="Sakai K."/>
            <person name="Shibata M."/>
            <person name="Shimokawa T."/>
            <person name="Shomura A."/>
            <person name="Song J."/>
            <person name="Takazaki Y."/>
            <person name="Terasawa K."/>
            <person name="Tsuji K."/>
            <person name="Waki K."/>
            <person name="Yamagata H."/>
            <person name="Yamane H."/>
            <person name="Yoshiki S."/>
            <person name="Yoshihara R."/>
            <person name="Yukawa K."/>
            <person name="Zhong H."/>
            <person name="Iwama H."/>
            <person name="Endo T."/>
            <person name="Ito H."/>
            <person name="Hahn J.H."/>
            <person name="Kim H.I."/>
            <person name="Eun M.Y."/>
            <person name="Yano M."/>
            <person name="Jiang J."/>
            <person name="Gojobori T."/>
        </authorList>
    </citation>
    <scope>NUCLEOTIDE SEQUENCE [LARGE SCALE GENOMIC DNA]</scope>
</reference>
<sequence length="71" mass="7802">MEACVRAYDKLTAEARLGSDPLPARGHARGREIEIGLRCRARAHYVDSPRAVVLTRAPEFRITATIDPSAV</sequence>
<dbReference type="Proteomes" id="UP000817658">
    <property type="component" value="Chromosome 1"/>
</dbReference>
<dbReference type="EMBL" id="AP003335">
    <property type="protein sequence ID" value="BAD73457.1"/>
    <property type="molecule type" value="Genomic_DNA"/>
</dbReference>
<protein>
    <submittedName>
        <fullName evidence="1">Uncharacterized protein</fullName>
    </submittedName>
</protein>
<name>Q5QM81_ORYSJ</name>
<evidence type="ECO:0000313" key="1">
    <source>
        <dbReference type="EMBL" id="BAD73457.1"/>
    </source>
</evidence>
<dbReference type="AlphaFoldDB" id="Q5QM81"/>
<proteinExistence type="predicted"/>